<dbReference type="Gene3D" id="2.40.170.20">
    <property type="entry name" value="TonB-dependent receptor, beta-barrel domain"/>
    <property type="match status" value="1"/>
</dbReference>
<keyword evidence="2 11" id="KW-0813">Transport</keyword>
<reference evidence="15 16" key="1">
    <citation type="submission" date="2020-06" db="EMBL/GenBank/DDBJ databases">
        <title>Description of novel acetic acid bacteria.</title>
        <authorList>
            <person name="Sombolestani A."/>
        </authorList>
    </citation>
    <scope>NUCLEOTIDE SEQUENCE [LARGE SCALE GENOMIC DNA]</scope>
    <source>
        <strain evidence="15 16">LMG 25</strain>
    </source>
</reference>
<dbReference type="InterPro" id="IPR039426">
    <property type="entry name" value="TonB-dep_rcpt-like"/>
</dbReference>
<comment type="subcellular location">
    <subcellularLocation>
        <location evidence="1 11">Cell outer membrane</location>
        <topology evidence="1 11">Multi-pass membrane protein</topology>
    </subcellularLocation>
</comment>
<evidence type="ECO:0000259" key="14">
    <source>
        <dbReference type="Pfam" id="PF07715"/>
    </source>
</evidence>
<comment type="caution">
    <text evidence="15">The sequence shown here is derived from an EMBL/GenBank/DDBJ whole genome shotgun (WGS) entry which is preliminary data.</text>
</comment>
<accession>A0A850NVN9</accession>
<keyword evidence="10 11" id="KW-0998">Cell outer membrane</keyword>
<protein>
    <submittedName>
        <fullName evidence="15">TonB-dependent receptor</fullName>
    </submittedName>
</protein>
<dbReference type="PANTHER" id="PTHR32552">
    <property type="entry name" value="FERRICHROME IRON RECEPTOR-RELATED"/>
    <property type="match status" value="1"/>
</dbReference>
<feature type="domain" description="TonB-dependent receptor-like beta-barrel" evidence="13">
    <location>
        <begin position="210"/>
        <end position="644"/>
    </location>
</feature>
<keyword evidence="8 12" id="KW-0798">TonB box</keyword>
<evidence type="ECO:0000256" key="3">
    <source>
        <dbReference type="ARBA" id="ARBA00022452"/>
    </source>
</evidence>
<dbReference type="Pfam" id="PF00593">
    <property type="entry name" value="TonB_dep_Rec_b-barrel"/>
    <property type="match status" value="1"/>
</dbReference>
<evidence type="ECO:0000256" key="2">
    <source>
        <dbReference type="ARBA" id="ARBA00022448"/>
    </source>
</evidence>
<keyword evidence="5 11" id="KW-0812">Transmembrane</keyword>
<evidence type="ECO:0000256" key="7">
    <source>
        <dbReference type="ARBA" id="ARBA00023065"/>
    </source>
</evidence>
<evidence type="ECO:0000256" key="4">
    <source>
        <dbReference type="ARBA" id="ARBA00022496"/>
    </source>
</evidence>
<keyword evidence="9 11" id="KW-0472">Membrane</keyword>
<dbReference type="InterPro" id="IPR012910">
    <property type="entry name" value="Plug_dom"/>
</dbReference>
<evidence type="ECO:0000256" key="12">
    <source>
        <dbReference type="RuleBase" id="RU003357"/>
    </source>
</evidence>
<keyword evidence="3 11" id="KW-1134">Transmembrane beta strand</keyword>
<dbReference type="AlphaFoldDB" id="A0A850NVN9"/>
<dbReference type="GO" id="GO:0009279">
    <property type="term" value="C:cell outer membrane"/>
    <property type="evidence" value="ECO:0007669"/>
    <property type="project" value="UniProtKB-SubCell"/>
</dbReference>
<keyword evidence="6" id="KW-0408">Iron</keyword>
<evidence type="ECO:0000313" key="15">
    <source>
        <dbReference type="EMBL" id="NVN35718.1"/>
    </source>
</evidence>
<dbReference type="GO" id="GO:0006826">
    <property type="term" value="P:iron ion transport"/>
    <property type="evidence" value="ECO:0007669"/>
    <property type="project" value="UniProtKB-KW"/>
</dbReference>
<dbReference type="PANTHER" id="PTHR32552:SF81">
    <property type="entry name" value="TONB-DEPENDENT OUTER MEMBRANE RECEPTOR"/>
    <property type="match status" value="1"/>
</dbReference>
<comment type="similarity">
    <text evidence="11 12">Belongs to the TonB-dependent receptor family.</text>
</comment>
<evidence type="ECO:0000259" key="13">
    <source>
        <dbReference type="Pfam" id="PF00593"/>
    </source>
</evidence>
<dbReference type="PROSITE" id="PS52016">
    <property type="entry name" value="TONB_DEPENDENT_REC_3"/>
    <property type="match status" value="1"/>
</dbReference>
<keyword evidence="7" id="KW-0406">Ion transport</keyword>
<proteinExistence type="inferred from homology"/>
<evidence type="ECO:0000256" key="1">
    <source>
        <dbReference type="ARBA" id="ARBA00004571"/>
    </source>
</evidence>
<name>A0A850NVN9_9PROT</name>
<evidence type="ECO:0000256" key="5">
    <source>
        <dbReference type="ARBA" id="ARBA00022692"/>
    </source>
</evidence>
<dbReference type="InterPro" id="IPR000531">
    <property type="entry name" value="Beta-barrel_TonB"/>
</dbReference>
<keyword evidence="4" id="KW-0410">Iron transport</keyword>
<gene>
    <name evidence="15" type="ORF">HUK81_01965</name>
</gene>
<feature type="domain" description="TonB-dependent receptor plug" evidence="14">
    <location>
        <begin position="2"/>
        <end position="104"/>
    </location>
</feature>
<organism evidence="15 16">
    <name type="scientific">Komagataeibacter swingsii</name>
    <dbReference type="NCBI Taxonomy" id="215220"/>
    <lineage>
        <taxon>Bacteria</taxon>
        <taxon>Pseudomonadati</taxon>
        <taxon>Pseudomonadota</taxon>
        <taxon>Alphaproteobacteria</taxon>
        <taxon>Acetobacterales</taxon>
        <taxon>Acetobacteraceae</taxon>
        <taxon>Komagataeibacter</taxon>
    </lineage>
</organism>
<dbReference type="InterPro" id="IPR036942">
    <property type="entry name" value="Beta-barrel_TonB_sf"/>
</dbReference>
<dbReference type="SUPFAM" id="SSF56935">
    <property type="entry name" value="Porins"/>
    <property type="match status" value="1"/>
</dbReference>
<dbReference type="Pfam" id="PF07715">
    <property type="entry name" value="Plug"/>
    <property type="match status" value="1"/>
</dbReference>
<evidence type="ECO:0000256" key="6">
    <source>
        <dbReference type="ARBA" id="ARBA00023004"/>
    </source>
</evidence>
<evidence type="ECO:0000313" key="16">
    <source>
        <dbReference type="Proteomes" id="UP000522590"/>
    </source>
</evidence>
<dbReference type="EMBL" id="JABXXS010000003">
    <property type="protein sequence ID" value="NVN35718.1"/>
    <property type="molecule type" value="Genomic_DNA"/>
</dbReference>
<evidence type="ECO:0000256" key="11">
    <source>
        <dbReference type="PROSITE-ProRule" id="PRU01360"/>
    </source>
</evidence>
<sequence>MTVNTLSRDEIRNLNINSPKDIAAFVPGVASANATSGSTPTFSIRGIGLEDYSGANMSGTGIYFDGHLAPFPVFYSGQLLDLQEVNVEKGPQGFDYGRSTTGGAINMVSVQPSAKKEGYIDWGYSSYNTNTGKLAWNVPISSKVYNRVAFSYTKGDGWQHDVHTNQRYGAQDVLVLRNLTKILVSPDDTVTLNLHYTRDVGTPVSPQNTNADAMVWGSTPGTYGIAPNSPANAVNVGAFAPRRRENGGGVSVNYSHNFDNATFESVTSIDFMRRNINDNYDGEAKSVGDFVWDDTYISQSHDMRFSSSVGNLYRYTVGLYQSYDKISANYVNDEQDLFDSPLGTINSNFKQQNISTGIYVNNIINITKGLEFIASGRFSYDIRDFKGGTVDTGGFVTGKPGSYLSYLDESQVYHRFTGKVGLRYRITPNILVYGTISNGYKAGTYFSAPVTASQGLDYIRPESVLAYEVGAKAQLFHHRLELSGSLFDYEYRNRQTLVVANMPGNTISLTLASLPRARSRGGELQAVWHSPVPHLDLQAGFAYLDAQTLSSMSSLNGLSLLSPVSSHTQLPYAPRFSWDGVARYTIDVSPRYHVALQVSYTWKARFWSSLSDPNARLGQMSSLGARMTFAPRNDKWQASVYVENAADKHTDVMSFTTNDNSRVQYIQTPRWVGCDLRYNF</sequence>
<evidence type="ECO:0000256" key="10">
    <source>
        <dbReference type="ARBA" id="ARBA00023237"/>
    </source>
</evidence>
<evidence type="ECO:0000256" key="9">
    <source>
        <dbReference type="ARBA" id="ARBA00023136"/>
    </source>
</evidence>
<dbReference type="Proteomes" id="UP000522590">
    <property type="component" value="Unassembled WGS sequence"/>
</dbReference>
<evidence type="ECO:0000256" key="8">
    <source>
        <dbReference type="ARBA" id="ARBA00023077"/>
    </source>
</evidence>
<keyword evidence="15" id="KW-0675">Receptor</keyword>